<gene>
    <name evidence="1" type="ORF">GCM10008939_10960</name>
</gene>
<protein>
    <submittedName>
        <fullName evidence="1">Uncharacterized protein</fullName>
    </submittedName>
</protein>
<sequence>MAQLASARNLETLLVNYFEETVVSAFQLSQPSGFGDASVAVTLLPGGAGRGAASEVAAELLHGFFALLSVLEESNDLLFGKGSCVQRSSSLSGAHKGFPCAPPGEIRMTLISFVRFQGGTPPLRVSGAPGSGRSCLA</sequence>
<organism evidence="1 2">
    <name type="scientific">Deinococcus aquiradiocola</name>
    <dbReference type="NCBI Taxonomy" id="393059"/>
    <lineage>
        <taxon>Bacteria</taxon>
        <taxon>Thermotogati</taxon>
        <taxon>Deinococcota</taxon>
        <taxon>Deinococci</taxon>
        <taxon>Deinococcales</taxon>
        <taxon>Deinococcaceae</taxon>
        <taxon>Deinococcus</taxon>
    </lineage>
</organism>
<evidence type="ECO:0000313" key="2">
    <source>
        <dbReference type="Proteomes" id="UP000635726"/>
    </source>
</evidence>
<reference evidence="1" key="2">
    <citation type="submission" date="2020-09" db="EMBL/GenBank/DDBJ databases">
        <authorList>
            <person name="Sun Q."/>
            <person name="Ohkuma M."/>
        </authorList>
    </citation>
    <scope>NUCLEOTIDE SEQUENCE</scope>
    <source>
        <strain evidence="1">JCM 14371</strain>
    </source>
</reference>
<dbReference type="EMBL" id="BMOE01000002">
    <property type="protein sequence ID" value="GGJ68343.1"/>
    <property type="molecule type" value="Genomic_DNA"/>
</dbReference>
<comment type="caution">
    <text evidence="1">The sequence shown here is derived from an EMBL/GenBank/DDBJ whole genome shotgun (WGS) entry which is preliminary data.</text>
</comment>
<name>A0A917PAE9_9DEIO</name>
<accession>A0A917PAE9</accession>
<proteinExistence type="predicted"/>
<dbReference type="Proteomes" id="UP000635726">
    <property type="component" value="Unassembled WGS sequence"/>
</dbReference>
<evidence type="ECO:0000313" key="1">
    <source>
        <dbReference type="EMBL" id="GGJ68343.1"/>
    </source>
</evidence>
<keyword evidence="2" id="KW-1185">Reference proteome</keyword>
<dbReference type="AlphaFoldDB" id="A0A917PAE9"/>
<reference evidence="1" key="1">
    <citation type="journal article" date="2014" name="Int. J. Syst. Evol. Microbiol.">
        <title>Complete genome sequence of Corynebacterium casei LMG S-19264T (=DSM 44701T), isolated from a smear-ripened cheese.</title>
        <authorList>
            <consortium name="US DOE Joint Genome Institute (JGI-PGF)"/>
            <person name="Walter F."/>
            <person name="Albersmeier A."/>
            <person name="Kalinowski J."/>
            <person name="Ruckert C."/>
        </authorList>
    </citation>
    <scope>NUCLEOTIDE SEQUENCE</scope>
    <source>
        <strain evidence="1">JCM 14371</strain>
    </source>
</reference>